<organism evidence="2 3">
    <name type="scientific">Phaeodactylum tricornutum (strain CCAP 1055/1)</name>
    <dbReference type="NCBI Taxonomy" id="556484"/>
    <lineage>
        <taxon>Eukaryota</taxon>
        <taxon>Sar</taxon>
        <taxon>Stramenopiles</taxon>
        <taxon>Ochrophyta</taxon>
        <taxon>Bacillariophyta</taxon>
        <taxon>Bacillariophyceae</taxon>
        <taxon>Bacillariophycidae</taxon>
        <taxon>Naviculales</taxon>
        <taxon>Phaeodactylaceae</taxon>
        <taxon>Phaeodactylum</taxon>
    </lineage>
</organism>
<reference evidence="3" key="2">
    <citation type="submission" date="2008-08" db="EMBL/GenBank/DDBJ databases">
        <authorList>
            <consortium name="Diatom Consortium"/>
            <person name="Grigoriev I."/>
            <person name="Grimwood J."/>
            <person name="Kuo A."/>
            <person name="Otillar R.P."/>
            <person name="Salamov A."/>
            <person name="Detter J.C."/>
            <person name="Lindquist E."/>
            <person name="Shapiro H."/>
            <person name="Lucas S."/>
            <person name="Glavina del Rio T."/>
            <person name="Pitluck S."/>
            <person name="Rokhsar D."/>
            <person name="Bowler C."/>
        </authorList>
    </citation>
    <scope>GENOME REANNOTATION</scope>
    <source>
        <strain evidence="3">CCAP 1055/1</strain>
    </source>
</reference>
<dbReference type="Proteomes" id="UP000000759">
    <property type="component" value="Chromosome 6"/>
</dbReference>
<dbReference type="RefSeq" id="XP_002179475.1">
    <property type="nucleotide sequence ID" value="XM_002179439.1"/>
</dbReference>
<protein>
    <submittedName>
        <fullName evidence="2">Uncharacterized protein</fullName>
    </submittedName>
</protein>
<sequence>MLKKKNPVSTHPAPANIPLHHVHHDMDLSKESFHEIFLQVMAEYPDDDDRHIDAPTQDTRRSSDSNTTSPLPSDVVVGRRPSCGSVLPEILRAHAEAYTATARTSHH</sequence>
<proteinExistence type="predicted"/>
<dbReference type="PaxDb" id="2850-Phatr34905"/>
<evidence type="ECO:0000313" key="2">
    <source>
        <dbReference type="EMBL" id="EEC49298.1"/>
    </source>
</evidence>
<keyword evidence="3" id="KW-1185">Reference proteome</keyword>
<evidence type="ECO:0000256" key="1">
    <source>
        <dbReference type="SAM" id="MobiDB-lite"/>
    </source>
</evidence>
<gene>
    <name evidence="2" type="ORF">PHATRDRAFT_34905</name>
</gene>
<feature type="region of interest" description="Disordered" evidence="1">
    <location>
        <begin position="44"/>
        <end position="80"/>
    </location>
</feature>
<dbReference type="InParanoid" id="B7FX12"/>
<dbReference type="HOGENOM" id="CLU_2215094_0_0_1"/>
<dbReference type="AlphaFoldDB" id="B7FX12"/>
<dbReference type="KEGG" id="pti:PHATRDRAFT_34905"/>
<dbReference type="GeneID" id="7200270"/>
<dbReference type="EMBL" id="CM000609">
    <property type="protein sequence ID" value="EEC49298.1"/>
    <property type="molecule type" value="Genomic_DNA"/>
</dbReference>
<accession>B7FX12</accession>
<feature type="compositionally biased region" description="Basic and acidic residues" evidence="1">
    <location>
        <begin position="48"/>
        <end position="63"/>
    </location>
</feature>
<reference evidence="2 3" key="1">
    <citation type="journal article" date="2008" name="Nature">
        <title>The Phaeodactylum genome reveals the evolutionary history of diatom genomes.</title>
        <authorList>
            <person name="Bowler C."/>
            <person name="Allen A.E."/>
            <person name="Badger J.H."/>
            <person name="Grimwood J."/>
            <person name="Jabbari K."/>
            <person name="Kuo A."/>
            <person name="Maheswari U."/>
            <person name="Martens C."/>
            <person name="Maumus F."/>
            <person name="Otillar R.P."/>
            <person name="Rayko E."/>
            <person name="Salamov A."/>
            <person name="Vandepoele K."/>
            <person name="Beszteri B."/>
            <person name="Gruber A."/>
            <person name="Heijde M."/>
            <person name="Katinka M."/>
            <person name="Mock T."/>
            <person name="Valentin K."/>
            <person name="Verret F."/>
            <person name="Berges J.A."/>
            <person name="Brownlee C."/>
            <person name="Cadoret J.P."/>
            <person name="Chiovitti A."/>
            <person name="Choi C.J."/>
            <person name="Coesel S."/>
            <person name="De Martino A."/>
            <person name="Detter J.C."/>
            <person name="Durkin C."/>
            <person name="Falciatore A."/>
            <person name="Fournet J."/>
            <person name="Haruta M."/>
            <person name="Huysman M.J."/>
            <person name="Jenkins B.D."/>
            <person name="Jiroutova K."/>
            <person name="Jorgensen R.E."/>
            <person name="Joubert Y."/>
            <person name="Kaplan A."/>
            <person name="Kroger N."/>
            <person name="Kroth P.G."/>
            <person name="La Roche J."/>
            <person name="Lindquist E."/>
            <person name="Lommer M."/>
            <person name="Martin-Jezequel V."/>
            <person name="Lopez P.J."/>
            <person name="Lucas S."/>
            <person name="Mangogna M."/>
            <person name="McGinnis K."/>
            <person name="Medlin L.K."/>
            <person name="Montsant A."/>
            <person name="Oudot-Le Secq M.P."/>
            <person name="Napoli C."/>
            <person name="Obornik M."/>
            <person name="Parker M.S."/>
            <person name="Petit J.L."/>
            <person name="Porcel B.M."/>
            <person name="Poulsen N."/>
            <person name="Robison M."/>
            <person name="Rychlewski L."/>
            <person name="Rynearson T.A."/>
            <person name="Schmutz J."/>
            <person name="Shapiro H."/>
            <person name="Siaut M."/>
            <person name="Stanley M."/>
            <person name="Sussman M.R."/>
            <person name="Taylor A.R."/>
            <person name="Vardi A."/>
            <person name="von Dassow P."/>
            <person name="Vyverman W."/>
            <person name="Willis A."/>
            <person name="Wyrwicz L.S."/>
            <person name="Rokhsar D.S."/>
            <person name="Weissenbach J."/>
            <person name="Armbrust E.V."/>
            <person name="Green B.R."/>
            <person name="Van de Peer Y."/>
            <person name="Grigoriev I.V."/>
        </authorList>
    </citation>
    <scope>NUCLEOTIDE SEQUENCE [LARGE SCALE GENOMIC DNA]</scope>
    <source>
        <strain evidence="2 3">CCAP 1055/1</strain>
    </source>
</reference>
<evidence type="ECO:0000313" key="3">
    <source>
        <dbReference type="Proteomes" id="UP000000759"/>
    </source>
</evidence>
<name>B7FX12_PHATC</name>